<feature type="compositionally biased region" description="Polar residues" evidence="1">
    <location>
        <begin position="35"/>
        <end position="48"/>
    </location>
</feature>
<feature type="region of interest" description="Disordered" evidence="1">
    <location>
        <begin position="35"/>
        <end position="67"/>
    </location>
</feature>
<evidence type="ECO:0000313" key="3">
    <source>
        <dbReference type="EMBL" id="WXA94848.1"/>
    </source>
</evidence>
<evidence type="ECO:0000256" key="1">
    <source>
        <dbReference type="SAM" id="MobiDB-lite"/>
    </source>
</evidence>
<keyword evidence="2" id="KW-0732">Signal</keyword>
<proteinExistence type="predicted"/>
<keyword evidence="4" id="KW-1185">Reference proteome</keyword>
<accession>A0ABZ2K841</accession>
<reference evidence="3 4" key="1">
    <citation type="submission" date="2021-12" db="EMBL/GenBank/DDBJ databases">
        <title>Discovery of the Pendulisporaceae a myxobacterial family with distinct sporulation behavior and unique specialized metabolism.</title>
        <authorList>
            <person name="Garcia R."/>
            <person name="Popoff A."/>
            <person name="Bader C.D."/>
            <person name="Loehr J."/>
            <person name="Walesch S."/>
            <person name="Walt C."/>
            <person name="Boldt J."/>
            <person name="Bunk B."/>
            <person name="Haeckl F.J.F.P.J."/>
            <person name="Gunesch A.P."/>
            <person name="Birkelbach J."/>
            <person name="Nuebel U."/>
            <person name="Pietschmann T."/>
            <person name="Bach T."/>
            <person name="Mueller R."/>
        </authorList>
    </citation>
    <scope>NUCLEOTIDE SEQUENCE [LARGE SCALE GENOMIC DNA]</scope>
    <source>
        <strain evidence="3 4">MSr12523</strain>
    </source>
</reference>
<dbReference type="PROSITE" id="PS51257">
    <property type="entry name" value="PROKAR_LIPOPROTEIN"/>
    <property type="match status" value="1"/>
</dbReference>
<sequence length="126" mass="12959">MQKMKMGSWTACCALLISIMTAGCSAADPQDATGVDQNVESASQTSSCGAKADPTLAGPEESSTTVAEDGTVNVSAAVCKCCSDWRADAERVCAGSGRRVVGFYCRDACGLCGRDSAYRSYSVTCG</sequence>
<organism evidence="3 4">
    <name type="scientific">Pendulispora brunnea</name>
    <dbReference type="NCBI Taxonomy" id="2905690"/>
    <lineage>
        <taxon>Bacteria</taxon>
        <taxon>Pseudomonadati</taxon>
        <taxon>Myxococcota</taxon>
        <taxon>Myxococcia</taxon>
        <taxon>Myxococcales</taxon>
        <taxon>Sorangiineae</taxon>
        <taxon>Pendulisporaceae</taxon>
        <taxon>Pendulispora</taxon>
    </lineage>
</organism>
<feature type="signal peptide" evidence="2">
    <location>
        <begin position="1"/>
        <end position="26"/>
    </location>
</feature>
<gene>
    <name evidence="3" type="ORF">LZC95_51560</name>
</gene>
<dbReference type="EMBL" id="CP089982">
    <property type="protein sequence ID" value="WXA94848.1"/>
    <property type="molecule type" value="Genomic_DNA"/>
</dbReference>
<feature type="chain" id="PRO_5046645893" evidence="2">
    <location>
        <begin position="27"/>
        <end position="126"/>
    </location>
</feature>
<dbReference type="RefSeq" id="WP_394845458.1">
    <property type="nucleotide sequence ID" value="NZ_CP089982.1"/>
</dbReference>
<dbReference type="Proteomes" id="UP001379533">
    <property type="component" value="Chromosome"/>
</dbReference>
<evidence type="ECO:0000256" key="2">
    <source>
        <dbReference type="SAM" id="SignalP"/>
    </source>
</evidence>
<name>A0ABZ2K841_9BACT</name>
<evidence type="ECO:0000313" key="4">
    <source>
        <dbReference type="Proteomes" id="UP001379533"/>
    </source>
</evidence>
<protein>
    <submittedName>
        <fullName evidence="3">Uncharacterized protein</fullName>
    </submittedName>
</protein>